<proteinExistence type="predicted"/>
<reference evidence="1 2" key="2">
    <citation type="submission" date="2020-02" db="EMBL/GenBank/DDBJ databases">
        <title>Genome sequences of Thiorhodococcus mannitoliphagus and Thiorhodococcus minor, purple sulfur photosynthetic bacteria in the gammaproteobacterial family, Chromatiaceae.</title>
        <authorList>
            <person name="Aviles F.A."/>
            <person name="Meyer T.E."/>
            <person name="Kyndt J.A."/>
        </authorList>
    </citation>
    <scope>NUCLEOTIDE SEQUENCE [LARGE SCALE GENOMIC DNA]</scope>
    <source>
        <strain evidence="1 2">DSM 18266</strain>
    </source>
</reference>
<dbReference type="EMBL" id="JAAIJR010000223">
    <property type="protein sequence ID" value="NEX23519.1"/>
    <property type="molecule type" value="Genomic_DNA"/>
</dbReference>
<reference evidence="2" key="1">
    <citation type="journal article" date="2020" name="Microbiol. Resour. Announc.">
        <title>Draft Genome Sequences of Thiorhodococcus mannitoliphagus and Thiorhodococcus minor, Purple Sulfur Photosynthetic Bacteria in the Gammaproteobacterial Family Chromatiaceae.</title>
        <authorList>
            <person name="Aviles F.A."/>
            <person name="Meyer T.E."/>
            <person name="Kyndt J.A."/>
        </authorList>
    </citation>
    <scope>NUCLEOTIDE SEQUENCE [LARGE SCALE GENOMIC DNA]</scope>
    <source>
        <strain evidence="2">DSM 18266</strain>
    </source>
</reference>
<accession>A0A6P1E0T8</accession>
<evidence type="ECO:0000313" key="1">
    <source>
        <dbReference type="EMBL" id="NEX23519.1"/>
    </source>
</evidence>
<dbReference type="RefSeq" id="WP_164656949.1">
    <property type="nucleotide sequence ID" value="NZ_JAAIJR010000223.1"/>
</dbReference>
<gene>
    <name evidence="1" type="ORF">G3480_25100</name>
</gene>
<sequence length="435" mass="46071">MMHRILIATLLVLLYMGGLIGTTLFTTPDAKATPAFARQVGLACAACHNQNFPALNSFGRSFKAGGYTMVGTQALIEGDHLSLPSVLNASLIGKFRYAKTNGNTDQGTDRGQIQWPDEAALLIGGRAAKNVGFLFEIGLAGIAVNGVADDSAEVEGGDVPVSGSGVSLLGSKIQFNVAEFGSTRLSLIPFSTDGLGAGYGFELLNTGAVRNIRPIEYRSGFSASQALNTGAGGATGMAFVVSNPQYFINYTPWTPGFNGENFDVELGGLSNYLRAAYTSSFGSWDTALGFQLWNGSAKPAGIEGEETLKTDAWVIDAQALGTVRDLPLSLYASYGQADGNADSLWGYTQGNASSFAIMGQLGVLPNRLNLYLAFRTLDNGQATDNTFNAYTLGGNFLLAQNIRLELYHVIETGSGVDARENEQDSLTMLQLFVGF</sequence>
<protein>
    <recommendedName>
        <fullName evidence="3">Cytochrome c domain-containing protein</fullName>
    </recommendedName>
</protein>
<organism evidence="1 2">
    <name type="scientific">Thiorhodococcus mannitoliphagus</name>
    <dbReference type="NCBI Taxonomy" id="329406"/>
    <lineage>
        <taxon>Bacteria</taxon>
        <taxon>Pseudomonadati</taxon>
        <taxon>Pseudomonadota</taxon>
        <taxon>Gammaproteobacteria</taxon>
        <taxon>Chromatiales</taxon>
        <taxon>Chromatiaceae</taxon>
        <taxon>Thiorhodococcus</taxon>
    </lineage>
</organism>
<keyword evidence="2" id="KW-1185">Reference proteome</keyword>
<dbReference type="AlphaFoldDB" id="A0A6P1E0T8"/>
<comment type="caution">
    <text evidence="1">The sequence shown here is derived from an EMBL/GenBank/DDBJ whole genome shotgun (WGS) entry which is preliminary data.</text>
</comment>
<dbReference type="Proteomes" id="UP000471640">
    <property type="component" value="Unassembled WGS sequence"/>
</dbReference>
<name>A0A6P1E0T8_9GAMM</name>
<evidence type="ECO:0000313" key="2">
    <source>
        <dbReference type="Proteomes" id="UP000471640"/>
    </source>
</evidence>
<evidence type="ECO:0008006" key="3">
    <source>
        <dbReference type="Google" id="ProtNLM"/>
    </source>
</evidence>